<name>A0A832RTD8_9EURY</name>
<accession>A0A832RTD8</accession>
<reference evidence="8" key="1">
    <citation type="journal article" date="2020" name="bioRxiv">
        <title>A rank-normalized archaeal taxonomy based on genome phylogeny resolves widespread incomplete and uneven classifications.</title>
        <authorList>
            <person name="Rinke C."/>
            <person name="Chuvochina M."/>
            <person name="Mussig A.J."/>
            <person name="Chaumeil P.-A."/>
            <person name="Waite D.W."/>
            <person name="Whitman W.B."/>
            <person name="Parks D.H."/>
            <person name="Hugenholtz P."/>
        </authorList>
    </citation>
    <scope>NUCLEOTIDE SEQUENCE</scope>
    <source>
        <strain evidence="8">UBA12518</strain>
    </source>
</reference>
<dbReference type="InterPro" id="IPR038430">
    <property type="entry name" value="NDAH_ubi_oxred_su3_sf"/>
</dbReference>
<dbReference type="GO" id="GO:0016651">
    <property type="term" value="F:oxidoreductase activity, acting on NAD(P)H"/>
    <property type="evidence" value="ECO:0007669"/>
    <property type="project" value="InterPro"/>
</dbReference>
<gene>
    <name evidence="8" type="primary">ndhC</name>
    <name evidence="8" type="ORF">HA299_05815</name>
</gene>
<keyword evidence="6 7" id="KW-0472">Membrane</keyword>
<feature type="transmembrane region" description="Helical" evidence="7">
    <location>
        <begin position="12"/>
        <end position="33"/>
    </location>
</feature>
<evidence type="ECO:0000256" key="3">
    <source>
        <dbReference type="ARBA" id="ARBA00022448"/>
    </source>
</evidence>
<dbReference type="Proteomes" id="UP000600363">
    <property type="component" value="Unassembled WGS sequence"/>
</dbReference>
<dbReference type="HAMAP" id="MF_01394">
    <property type="entry name" value="NDH1_NuoA"/>
    <property type="match status" value="1"/>
</dbReference>
<comment type="similarity">
    <text evidence="2">Belongs to the complex I subunit 3 family.</text>
</comment>
<proteinExistence type="inferred from homology"/>
<dbReference type="InterPro" id="IPR023043">
    <property type="entry name" value="NAD(P)H_OxRDtase_bac/plastid"/>
</dbReference>
<dbReference type="GO" id="GO:0030964">
    <property type="term" value="C:NADH dehydrogenase complex"/>
    <property type="evidence" value="ECO:0007669"/>
    <property type="project" value="TreeGrafter"/>
</dbReference>
<dbReference type="EMBL" id="DUIH01000021">
    <property type="protein sequence ID" value="HIH70108.1"/>
    <property type="molecule type" value="Genomic_DNA"/>
</dbReference>
<evidence type="ECO:0000256" key="6">
    <source>
        <dbReference type="ARBA" id="ARBA00023136"/>
    </source>
</evidence>
<dbReference type="Gene3D" id="1.20.58.1610">
    <property type="entry name" value="NADH:ubiquinone/plastoquinone oxidoreductase, chain 3"/>
    <property type="match status" value="1"/>
</dbReference>
<comment type="subcellular location">
    <subcellularLocation>
        <location evidence="1">Membrane</location>
        <topology evidence="1">Multi-pass membrane protein</topology>
    </subcellularLocation>
</comment>
<sequence>MAGSILDNYVPIAVFLIFGFLVPIGALVFVKLVGPRRPSAAKCSTYECGWIPYGTARVRFNIEYYLYAIVFLVFDVEVLFLYPWAVSYRNPLITVPGFTTIAAIELLIFVLVLIVGYVYAWKKGALEWIR</sequence>
<evidence type="ECO:0000313" key="9">
    <source>
        <dbReference type="Proteomes" id="UP000600363"/>
    </source>
</evidence>
<protein>
    <submittedName>
        <fullName evidence="8">NAD(P)H-quinone oxidoreductase subunit 3</fullName>
    </submittedName>
</protein>
<dbReference type="AlphaFoldDB" id="A0A832RTD8"/>
<keyword evidence="3" id="KW-0813">Transport</keyword>
<evidence type="ECO:0000256" key="7">
    <source>
        <dbReference type="SAM" id="Phobius"/>
    </source>
</evidence>
<comment type="caution">
    <text evidence="8">The sequence shown here is derived from an EMBL/GenBank/DDBJ whole genome shotgun (WGS) entry which is preliminary data.</text>
</comment>
<dbReference type="GO" id="GO:0008137">
    <property type="term" value="F:NADH dehydrogenase (ubiquinone) activity"/>
    <property type="evidence" value="ECO:0007669"/>
    <property type="project" value="InterPro"/>
</dbReference>
<keyword evidence="4 7" id="KW-0812">Transmembrane</keyword>
<evidence type="ECO:0000256" key="5">
    <source>
        <dbReference type="ARBA" id="ARBA00022989"/>
    </source>
</evidence>
<dbReference type="PANTHER" id="PTHR11058:SF9">
    <property type="entry name" value="NADH-UBIQUINONE OXIDOREDUCTASE CHAIN 3"/>
    <property type="match status" value="1"/>
</dbReference>
<keyword evidence="5 7" id="KW-1133">Transmembrane helix</keyword>
<organism evidence="8 9">
    <name type="scientific">Methermicoccus shengliensis</name>
    <dbReference type="NCBI Taxonomy" id="660064"/>
    <lineage>
        <taxon>Archaea</taxon>
        <taxon>Methanobacteriati</taxon>
        <taxon>Methanobacteriota</taxon>
        <taxon>Stenosarchaea group</taxon>
        <taxon>Methanomicrobia</taxon>
        <taxon>Methanosarcinales</taxon>
        <taxon>Methermicoccaceae</taxon>
        <taxon>Methermicoccus</taxon>
    </lineage>
</organism>
<feature type="transmembrane region" description="Helical" evidence="7">
    <location>
        <begin position="64"/>
        <end position="85"/>
    </location>
</feature>
<dbReference type="PANTHER" id="PTHR11058">
    <property type="entry name" value="NADH-UBIQUINONE OXIDOREDUCTASE CHAIN 3"/>
    <property type="match status" value="1"/>
</dbReference>
<dbReference type="Pfam" id="PF00507">
    <property type="entry name" value="Oxidored_q4"/>
    <property type="match status" value="1"/>
</dbReference>
<feature type="transmembrane region" description="Helical" evidence="7">
    <location>
        <begin position="97"/>
        <end position="120"/>
    </location>
</feature>
<evidence type="ECO:0000256" key="1">
    <source>
        <dbReference type="ARBA" id="ARBA00004141"/>
    </source>
</evidence>
<evidence type="ECO:0000313" key="8">
    <source>
        <dbReference type="EMBL" id="HIH70108.1"/>
    </source>
</evidence>
<dbReference type="InterPro" id="IPR000440">
    <property type="entry name" value="NADH_UbQ/plastoQ_OxRdtase_su3"/>
</dbReference>
<evidence type="ECO:0000256" key="2">
    <source>
        <dbReference type="ARBA" id="ARBA00008472"/>
    </source>
</evidence>
<evidence type="ECO:0000256" key="4">
    <source>
        <dbReference type="ARBA" id="ARBA00022692"/>
    </source>
</evidence>